<name>W9H513_9PROT</name>
<gene>
    <name evidence="1" type="ORF">N825_27680</name>
</gene>
<dbReference type="EMBL" id="AVFL01000004">
    <property type="protein sequence ID" value="EWY41325.1"/>
    <property type="molecule type" value="Genomic_DNA"/>
</dbReference>
<dbReference type="OrthoDB" id="517253at2"/>
<proteinExistence type="predicted"/>
<keyword evidence="2" id="KW-1185">Reference proteome</keyword>
<dbReference type="Proteomes" id="UP000019486">
    <property type="component" value="Unassembled WGS sequence"/>
</dbReference>
<evidence type="ECO:0000313" key="1">
    <source>
        <dbReference type="EMBL" id="EWY41325.1"/>
    </source>
</evidence>
<reference evidence="1 2" key="1">
    <citation type="submission" date="2013-08" db="EMBL/GenBank/DDBJ databases">
        <title>The genome sequence of Skermanella stibiiresistens.</title>
        <authorList>
            <person name="Zhu W."/>
            <person name="Wang G."/>
        </authorList>
    </citation>
    <scope>NUCLEOTIDE SEQUENCE [LARGE SCALE GENOMIC DNA]</scope>
    <source>
        <strain evidence="1 2">SB22</strain>
    </source>
</reference>
<evidence type="ECO:0000313" key="2">
    <source>
        <dbReference type="Proteomes" id="UP000019486"/>
    </source>
</evidence>
<dbReference type="RefSeq" id="WP_037449045.1">
    <property type="nucleotide sequence ID" value="NZ_AVFL01000004.1"/>
</dbReference>
<organism evidence="1 2">
    <name type="scientific">Skermanella stibiiresistens SB22</name>
    <dbReference type="NCBI Taxonomy" id="1385369"/>
    <lineage>
        <taxon>Bacteria</taxon>
        <taxon>Pseudomonadati</taxon>
        <taxon>Pseudomonadota</taxon>
        <taxon>Alphaproteobacteria</taxon>
        <taxon>Rhodospirillales</taxon>
        <taxon>Azospirillaceae</taxon>
        <taxon>Skermanella</taxon>
    </lineage>
</organism>
<accession>W9H513</accession>
<dbReference type="STRING" id="1385369.N825_27680"/>
<comment type="caution">
    <text evidence="1">The sequence shown here is derived from an EMBL/GenBank/DDBJ whole genome shotgun (WGS) entry which is preliminary data.</text>
</comment>
<dbReference type="AlphaFoldDB" id="W9H513"/>
<protein>
    <submittedName>
        <fullName evidence="1">Uncharacterized protein</fullName>
    </submittedName>
</protein>
<sequence>MAQNLPWRLESFLDSLIVELDRAQDTLAIKGVNRPLTYTVKDVALELQLFPQVQGDTILFSTARPGESGASKVSIQLGSITDRQIKEVTKQPISGDDVAIDLIDDIDEETRTSLRRIGVTSEGDIQRMRDRNIDIKKVSNNKVDYQKLADLIGQSKRRSAAPAVSKVSVQKSEGRTVLRLAGANLAAAAQAPGFPAAQLNRSAVEVVSVSDRELALAVPDGVLRPGSNQLAVALDQFSIIRMDLKH</sequence>